<organism evidence="2">
    <name type="scientific">Candidatus Nitrotoga fabula</name>
    <dbReference type="NCBI Taxonomy" id="2182327"/>
    <lineage>
        <taxon>Bacteria</taxon>
        <taxon>Pseudomonadati</taxon>
        <taxon>Pseudomonadota</taxon>
        <taxon>Betaproteobacteria</taxon>
        <taxon>Nitrosomonadales</taxon>
        <taxon>Gallionellaceae</taxon>
        <taxon>Candidatus Nitrotoga</taxon>
    </lineage>
</organism>
<evidence type="ECO:0000313" key="2">
    <source>
        <dbReference type="EMBL" id="SPS04841.1"/>
    </source>
</evidence>
<name>A0A2X0SBN3_9PROT</name>
<accession>A0A2X0SBN3</accession>
<reference evidence="2" key="1">
    <citation type="submission" date="2018-05" db="EMBL/GenBank/DDBJ databases">
        <authorList>
            <person name="Lanie J.A."/>
            <person name="Ng W.-L."/>
            <person name="Kazmierczak K.M."/>
            <person name="Andrzejewski T.M."/>
            <person name="Davidsen T.M."/>
            <person name="Wayne K.J."/>
            <person name="Tettelin H."/>
            <person name="Glass J.I."/>
            <person name="Rusch D."/>
            <person name="Podicherti R."/>
            <person name="Tsui H.-C.T."/>
            <person name="Winkler M.E."/>
        </authorList>
    </citation>
    <scope>NUCLEOTIDE SEQUENCE</scope>
    <source>
        <strain evidence="2">KNB</strain>
    </source>
</reference>
<evidence type="ECO:0000256" key="1">
    <source>
        <dbReference type="SAM" id="MobiDB-lite"/>
    </source>
</evidence>
<gene>
    <name evidence="2" type="ORF">NITFAB_0430</name>
</gene>
<feature type="region of interest" description="Disordered" evidence="1">
    <location>
        <begin position="86"/>
        <end position="123"/>
    </location>
</feature>
<dbReference type="AlphaFoldDB" id="A0A2X0SBN3"/>
<sequence length="123" mass="13586">MGIIAFVRSLVNPPSPQALAIKELESARRALLEAQSEEEYATAMVSYNQKRVERLSQYIAEYPTNEKSVDVSANTGGWAEQMPAMQAAALEQHPAPTSKMSSKKVQDSSGIPYIKHVNAQHER</sequence>
<proteinExistence type="predicted"/>
<dbReference type="EMBL" id="LS423452">
    <property type="protein sequence ID" value="SPS04841.1"/>
    <property type="molecule type" value="Genomic_DNA"/>
</dbReference>
<protein>
    <submittedName>
        <fullName evidence="2">Uncharacterized protein</fullName>
    </submittedName>
</protein>